<feature type="transmembrane region" description="Helical" evidence="5">
    <location>
        <begin position="68"/>
        <end position="85"/>
    </location>
</feature>
<keyword evidence="7" id="KW-0436">Ligase</keyword>
<proteinExistence type="predicted"/>
<feature type="domain" description="O-antigen ligase-related" evidence="6">
    <location>
        <begin position="193"/>
        <end position="323"/>
    </location>
</feature>
<evidence type="ECO:0000256" key="3">
    <source>
        <dbReference type="ARBA" id="ARBA00022989"/>
    </source>
</evidence>
<dbReference type="InterPro" id="IPR051533">
    <property type="entry name" value="WaaL-like"/>
</dbReference>
<evidence type="ECO:0000313" key="8">
    <source>
        <dbReference type="Proteomes" id="UP000078396"/>
    </source>
</evidence>
<dbReference type="PANTHER" id="PTHR37422:SF13">
    <property type="entry name" value="LIPOPOLYSACCHARIDE BIOSYNTHESIS PROTEIN PA4999-RELATED"/>
    <property type="match status" value="1"/>
</dbReference>
<feature type="transmembrane region" description="Helical" evidence="5">
    <location>
        <begin position="345"/>
        <end position="365"/>
    </location>
</feature>
<evidence type="ECO:0000313" key="7">
    <source>
        <dbReference type="EMBL" id="OAN42556.1"/>
    </source>
</evidence>
<dbReference type="EMBL" id="LWCS01000001">
    <property type="protein sequence ID" value="OAN42556.1"/>
    <property type="molecule type" value="Genomic_DNA"/>
</dbReference>
<feature type="transmembrane region" description="Helical" evidence="5">
    <location>
        <begin position="127"/>
        <end position="147"/>
    </location>
</feature>
<dbReference type="AlphaFoldDB" id="A0A178M4V7"/>
<keyword evidence="4 5" id="KW-0472">Membrane</keyword>
<protein>
    <submittedName>
        <fullName evidence="7">Ligase</fullName>
    </submittedName>
</protein>
<accession>A0A178M4V7</accession>
<dbReference type="Pfam" id="PF04932">
    <property type="entry name" value="Wzy_C"/>
    <property type="match status" value="1"/>
</dbReference>
<keyword evidence="2 5" id="KW-0812">Transmembrane</keyword>
<feature type="transmembrane region" description="Helical" evidence="5">
    <location>
        <begin position="168"/>
        <end position="187"/>
    </location>
</feature>
<name>A0A178M4V7_MYCIR</name>
<comment type="caution">
    <text evidence="7">The sequence shown here is derived from an EMBL/GenBank/DDBJ whole genome shotgun (WGS) entry which is preliminary data.</text>
</comment>
<dbReference type="GO" id="GO:0016874">
    <property type="term" value="F:ligase activity"/>
    <property type="evidence" value="ECO:0007669"/>
    <property type="project" value="UniProtKB-KW"/>
</dbReference>
<evidence type="ECO:0000256" key="4">
    <source>
        <dbReference type="ARBA" id="ARBA00023136"/>
    </source>
</evidence>
<dbReference type="OrthoDB" id="4696754at2"/>
<evidence type="ECO:0000256" key="2">
    <source>
        <dbReference type="ARBA" id="ARBA00022692"/>
    </source>
</evidence>
<keyword evidence="3 5" id="KW-1133">Transmembrane helix</keyword>
<feature type="transmembrane region" description="Helical" evidence="5">
    <location>
        <begin position="314"/>
        <end position="333"/>
    </location>
</feature>
<dbReference type="InterPro" id="IPR007016">
    <property type="entry name" value="O-antigen_ligase-rel_domated"/>
</dbReference>
<feature type="transmembrane region" description="Helical" evidence="5">
    <location>
        <begin position="44"/>
        <end position="62"/>
    </location>
</feature>
<organism evidence="7 8">
    <name type="scientific">Mycolicibacterium iranicum</name>
    <name type="common">Mycobacterium iranicum</name>
    <dbReference type="NCBI Taxonomy" id="912594"/>
    <lineage>
        <taxon>Bacteria</taxon>
        <taxon>Bacillati</taxon>
        <taxon>Actinomycetota</taxon>
        <taxon>Actinomycetes</taxon>
        <taxon>Mycobacteriales</taxon>
        <taxon>Mycobacteriaceae</taxon>
        <taxon>Mycolicibacterium</taxon>
    </lineage>
</organism>
<dbReference type="PANTHER" id="PTHR37422">
    <property type="entry name" value="TEICHURONIC ACID BIOSYNTHESIS PROTEIN TUAE"/>
    <property type="match status" value="1"/>
</dbReference>
<feature type="transmembrane region" description="Helical" evidence="5">
    <location>
        <begin position="227"/>
        <end position="250"/>
    </location>
</feature>
<evidence type="ECO:0000259" key="6">
    <source>
        <dbReference type="Pfam" id="PF04932"/>
    </source>
</evidence>
<comment type="subcellular location">
    <subcellularLocation>
        <location evidence="1">Membrane</location>
        <topology evidence="1">Multi-pass membrane protein</topology>
    </subcellularLocation>
</comment>
<evidence type="ECO:0000256" key="1">
    <source>
        <dbReference type="ARBA" id="ARBA00004141"/>
    </source>
</evidence>
<dbReference type="Proteomes" id="UP000078396">
    <property type="component" value="Unassembled WGS sequence"/>
</dbReference>
<feature type="transmembrane region" description="Helical" evidence="5">
    <location>
        <begin position="193"/>
        <end position="220"/>
    </location>
</feature>
<evidence type="ECO:0000256" key="5">
    <source>
        <dbReference type="SAM" id="Phobius"/>
    </source>
</evidence>
<reference evidence="7 8" key="1">
    <citation type="submission" date="2016-04" db="EMBL/GenBank/DDBJ databases">
        <title>Draft Genome Sequences of Staphylococcus capitis Strain H36, S. capitis Strain H65, S. cohnii Strain H62, S. hominis Strain H69, Mycobacterium iranicum Strain H39, Plantibacter sp. Strain H53, Pseudomonas oryzihabitans Strain H72, and Microbacterium sp. Strain H83, isolated from residential settings.</title>
        <authorList>
            <person name="Lymperopoulou D."/>
            <person name="Adams R.I."/>
            <person name="Lindow S."/>
            <person name="Coil D.A."/>
            <person name="Jospin G."/>
            <person name="Eisen J.A."/>
        </authorList>
    </citation>
    <scope>NUCLEOTIDE SEQUENCE [LARGE SCALE GENOMIC DNA]</scope>
    <source>
        <strain evidence="7 8">H39</strain>
    </source>
</reference>
<sequence length="395" mass="42758">MIAAVALVIVPEVINYLLVKHTPDQSIDQALATAETPVAGLARWALSGALLAVSSLVILMRGHPNRDITWLLVFLLALNLPYLVGPDQPGPADLVKIMLANLVLLAIWNTGARIAELKWIPILVTGVGAYSLIGALIIPEYMMYNVVSRKSLIFGWELAGPFGQSNALGMYCAIAFALLPLIPGNGWRVTCGAILFVTILASASRTSLIAISFVVLWWLICRAATAAFVRVTGTVLAGLALGAAFVIPLLDWDPDSFTERAFIWKGGLELWRESPIVGSGYNWFLTTGQSEAETILWAGMGTGHNIFIDTLIKFGLSGLAFLLPIWIGAIYVTGTMRVRGEKIALFGYLIAFFVLSMTEAVWHLWPNIQQFPTSALIFATVLMARDRGGATEGTL</sequence>
<dbReference type="GO" id="GO:0016020">
    <property type="term" value="C:membrane"/>
    <property type="evidence" value="ECO:0007669"/>
    <property type="project" value="UniProtKB-SubCell"/>
</dbReference>
<gene>
    <name evidence="7" type="ORF">A4X20_01365</name>
</gene>